<evidence type="ECO:0000256" key="2">
    <source>
        <dbReference type="ARBA" id="ARBA00022448"/>
    </source>
</evidence>
<evidence type="ECO:0000259" key="12">
    <source>
        <dbReference type="Pfam" id="PF07715"/>
    </source>
</evidence>
<dbReference type="Pfam" id="PF07715">
    <property type="entry name" value="Plug"/>
    <property type="match status" value="1"/>
</dbReference>
<keyword evidence="2 8" id="KW-0813">Transport</keyword>
<dbReference type="EMBL" id="JACHYB010000002">
    <property type="protein sequence ID" value="MBB3188728.1"/>
    <property type="molecule type" value="Genomic_DNA"/>
</dbReference>
<feature type="chain" id="PRO_5031228225" evidence="10">
    <location>
        <begin position="20"/>
        <end position="1045"/>
    </location>
</feature>
<name>A0A7W5DV26_9PORP</name>
<dbReference type="SUPFAM" id="SSF49464">
    <property type="entry name" value="Carboxypeptidase regulatory domain-like"/>
    <property type="match status" value="1"/>
</dbReference>
<dbReference type="InterPro" id="IPR037066">
    <property type="entry name" value="Plug_dom_sf"/>
</dbReference>
<organism evidence="13 14">
    <name type="scientific">Microbacter margulisiae</name>
    <dbReference type="NCBI Taxonomy" id="1350067"/>
    <lineage>
        <taxon>Bacteria</taxon>
        <taxon>Pseudomonadati</taxon>
        <taxon>Bacteroidota</taxon>
        <taxon>Bacteroidia</taxon>
        <taxon>Bacteroidales</taxon>
        <taxon>Porphyromonadaceae</taxon>
        <taxon>Microbacter</taxon>
    </lineage>
</organism>
<dbReference type="Proteomes" id="UP000544222">
    <property type="component" value="Unassembled WGS sequence"/>
</dbReference>
<keyword evidence="5 9" id="KW-0798">TonB box</keyword>
<feature type="domain" description="TonB-dependent receptor-like beta-barrel" evidence="11">
    <location>
        <begin position="455"/>
        <end position="900"/>
    </location>
</feature>
<dbReference type="Gene3D" id="2.40.170.20">
    <property type="entry name" value="TonB-dependent receptor, beta-barrel domain"/>
    <property type="match status" value="1"/>
</dbReference>
<keyword evidence="3 8" id="KW-1134">Transmembrane beta strand</keyword>
<dbReference type="InterPro" id="IPR023997">
    <property type="entry name" value="TonB-dep_OMP_SusC/RagA_CS"/>
</dbReference>
<dbReference type="InterPro" id="IPR036942">
    <property type="entry name" value="Beta-barrel_TonB_sf"/>
</dbReference>
<gene>
    <name evidence="13" type="ORF">FHX64_002926</name>
</gene>
<comment type="subcellular location">
    <subcellularLocation>
        <location evidence="1 8">Cell outer membrane</location>
        <topology evidence="1 8">Multi-pass membrane protein</topology>
    </subcellularLocation>
</comment>
<feature type="domain" description="TonB-dependent receptor plug" evidence="12">
    <location>
        <begin position="113"/>
        <end position="238"/>
    </location>
</feature>
<dbReference type="Gene3D" id="2.60.40.1120">
    <property type="entry name" value="Carboxypeptidase-like, regulatory domain"/>
    <property type="match status" value="1"/>
</dbReference>
<evidence type="ECO:0000313" key="14">
    <source>
        <dbReference type="Proteomes" id="UP000544222"/>
    </source>
</evidence>
<dbReference type="InterPro" id="IPR012910">
    <property type="entry name" value="Plug_dom"/>
</dbReference>
<protein>
    <submittedName>
        <fullName evidence="13">TonB-linked SusC/RagA family outer membrane protein</fullName>
    </submittedName>
</protein>
<feature type="signal peptide" evidence="10">
    <location>
        <begin position="1"/>
        <end position="19"/>
    </location>
</feature>
<dbReference type="PROSITE" id="PS52016">
    <property type="entry name" value="TONB_DEPENDENT_REC_3"/>
    <property type="match status" value="1"/>
</dbReference>
<dbReference type="AlphaFoldDB" id="A0A7W5DV26"/>
<accession>A0A7W5DV26</accession>
<dbReference type="InterPro" id="IPR039426">
    <property type="entry name" value="TonB-dep_rcpt-like"/>
</dbReference>
<dbReference type="NCBIfam" id="TIGR04057">
    <property type="entry name" value="SusC_RagA_signa"/>
    <property type="match status" value="1"/>
</dbReference>
<evidence type="ECO:0000256" key="8">
    <source>
        <dbReference type="PROSITE-ProRule" id="PRU01360"/>
    </source>
</evidence>
<comment type="caution">
    <text evidence="13">The sequence shown here is derived from an EMBL/GenBank/DDBJ whole genome shotgun (WGS) entry which is preliminary data.</text>
</comment>
<evidence type="ECO:0000313" key="13">
    <source>
        <dbReference type="EMBL" id="MBB3188728.1"/>
    </source>
</evidence>
<reference evidence="13 14" key="1">
    <citation type="submission" date="2020-08" db="EMBL/GenBank/DDBJ databases">
        <title>Genomic Encyclopedia of Type Strains, Phase IV (KMG-IV): sequencing the most valuable type-strain genomes for metagenomic binning, comparative biology and taxonomic classification.</title>
        <authorList>
            <person name="Goeker M."/>
        </authorList>
    </citation>
    <scope>NUCLEOTIDE SEQUENCE [LARGE SCALE GENOMIC DNA]</scope>
    <source>
        <strain evidence="13 14">DSM 27471</strain>
    </source>
</reference>
<dbReference type="Gene3D" id="2.170.130.10">
    <property type="entry name" value="TonB-dependent receptor, plug domain"/>
    <property type="match status" value="1"/>
</dbReference>
<evidence type="ECO:0000256" key="9">
    <source>
        <dbReference type="RuleBase" id="RU003357"/>
    </source>
</evidence>
<keyword evidence="10" id="KW-0732">Signal</keyword>
<sequence length="1045" mass="113542">MRKVMTLLCLLIGISWASAQTKVTGVVISADDGQPVIGASVVVKGTTQGTITDANGKFSLTVPADNKTLVFSYVGMLKQELEAKPSMRVTMHSNTQQMNEVVVTAFGIKKEQRALGYAASDVSGKALEQAGSTGLSSALDGKVTGVTVTPSSGMPGASSQIVIRGVRSFTGDNTPLYVVDGMPIASTPDVSTAASNGVTGSDYSDRGVDIDPSDIASITVLKGQAAAALYGIRASNGVIVITTKSGQGLAKGKPQITFSTNNAVSTISRYPDLQTMYAQGSYGAYVPTSSQSWGPLISKLPQDAKYGGETSNSYTSKYGMHPGMYYVPQRANAGLDPWTTPHVYNNVKDFFRTGFTTSNMFNVAQALNNTTYAFTLSTMNQTGIVPSTGMNRYTAKGTMETKLDDHWKTGVNANYVQDRILKTTSANDGIVALIYPAPPSYDLKGIPSSYATNPYKENAYRSTASFDDPYWSVKNNLFAETTNRFFGNAYATYSTKWNNNQTLDVKYQLGTDTYSTLYETIWGYGHQGGMGSAEDYMFKRTTINSLLTANYDWKINQDWDFTALAGNEINDETTKSVDAYGQTFNWPGWNNLNNTVTKSNTISQLGNRTVGFFANVSASWKDMLYLNATGREDVVSSMPPHHRNFFYPSLSAGFVVTELPGVRSHTLSYLKLRASYAQVGQAGTYMENYYSVPAYGSDFWSGTPVLYPINGVTAFTPYYVIYDPKLKPQNTKSYEGGFDLKLFGNLIGLNYTFSRQNVTDQIFAVPLAGSTGSQQLITNGGAIHTNTHEVSLSINPIRTTNIEWDNQFNWTKMDNFVDKLAPGVGSIFLGGFTTPQVRAQAGQEFPVIYGVSYQRDSKGNLVVDANGLPMAGAPGVIGKVAPNFTLDYNTTLRLWKVTINAVLSWKDGGQMYGGTNGLLGFYGVGKETLNRSGNIVVKGVHTDGTPNTTAVDLQDYYTAINNIDESSIYNNSFIKLRELSVAYPLLKSGGVTLDLSVYARDILLWTNYPNFDPEASQGNTTMAGAFERFSLPQTSSYGMGLNFKF</sequence>
<dbReference type="InterPro" id="IPR008969">
    <property type="entry name" value="CarboxyPept-like_regulatory"/>
</dbReference>
<evidence type="ECO:0000256" key="1">
    <source>
        <dbReference type="ARBA" id="ARBA00004571"/>
    </source>
</evidence>
<evidence type="ECO:0000256" key="10">
    <source>
        <dbReference type="SAM" id="SignalP"/>
    </source>
</evidence>
<dbReference type="SUPFAM" id="SSF56935">
    <property type="entry name" value="Porins"/>
    <property type="match status" value="1"/>
</dbReference>
<dbReference type="RefSeq" id="WP_183414449.1">
    <property type="nucleotide sequence ID" value="NZ_JACHYB010000002.1"/>
</dbReference>
<evidence type="ECO:0000256" key="7">
    <source>
        <dbReference type="ARBA" id="ARBA00023237"/>
    </source>
</evidence>
<dbReference type="FunFam" id="2.60.40.1120:FF:000003">
    <property type="entry name" value="Outer membrane protein Omp121"/>
    <property type="match status" value="1"/>
</dbReference>
<evidence type="ECO:0000259" key="11">
    <source>
        <dbReference type="Pfam" id="PF00593"/>
    </source>
</evidence>
<evidence type="ECO:0000256" key="5">
    <source>
        <dbReference type="ARBA" id="ARBA00023077"/>
    </source>
</evidence>
<dbReference type="Pfam" id="PF13715">
    <property type="entry name" value="CarbopepD_reg_2"/>
    <property type="match status" value="1"/>
</dbReference>
<dbReference type="Pfam" id="PF00593">
    <property type="entry name" value="TonB_dep_Rec_b-barrel"/>
    <property type="match status" value="1"/>
</dbReference>
<keyword evidence="6 8" id="KW-0472">Membrane</keyword>
<comment type="similarity">
    <text evidence="8 9">Belongs to the TonB-dependent receptor family.</text>
</comment>
<evidence type="ECO:0000256" key="3">
    <source>
        <dbReference type="ARBA" id="ARBA00022452"/>
    </source>
</evidence>
<dbReference type="InterPro" id="IPR023996">
    <property type="entry name" value="TonB-dep_OMP_SusC/RagA"/>
</dbReference>
<dbReference type="GO" id="GO:0009279">
    <property type="term" value="C:cell outer membrane"/>
    <property type="evidence" value="ECO:0007669"/>
    <property type="project" value="UniProtKB-SubCell"/>
</dbReference>
<evidence type="ECO:0000256" key="6">
    <source>
        <dbReference type="ARBA" id="ARBA00023136"/>
    </source>
</evidence>
<dbReference type="NCBIfam" id="TIGR04056">
    <property type="entry name" value="OMP_RagA_SusC"/>
    <property type="match status" value="1"/>
</dbReference>
<dbReference type="InterPro" id="IPR000531">
    <property type="entry name" value="Beta-barrel_TonB"/>
</dbReference>
<keyword evidence="4 8" id="KW-0812">Transmembrane</keyword>
<evidence type="ECO:0000256" key="4">
    <source>
        <dbReference type="ARBA" id="ARBA00022692"/>
    </source>
</evidence>
<proteinExistence type="inferred from homology"/>
<keyword evidence="14" id="KW-1185">Reference proteome</keyword>
<keyword evidence="7 8" id="KW-0998">Cell outer membrane</keyword>